<accession>A0AA86T7A1</accession>
<sequence length="90" mass="10314">MSQLLSMSPETVEDVWDRFQRLLQSLEIVPDIHLPSYNLVGLQKLESHNSPFVLKKLCHYIRVTGKLVSLENTNGDLNVRIKLVEFPPAN</sequence>
<name>A0AA86T7A1_9FABA</name>
<organism evidence="1 2">
    <name type="scientific">Sphenostylis stenocarpa</name>
    <dbReference type="NCBI Taxonomy" id="92480"/>
    <lineage>
        <taxon>Eukaryota</taxon>
        <taxon>Viridiplantae</taxon>
        <taxon>Streptophyta</taxon>
        <taxon>Embryophyta</taxon>
        <taxon>Tracheophyta</taxon>
        <taxon>Spermatophyta</taxon>
        <taxon>Magnoliopsida</taxon>
        <taxon>eudicotyledons</taxon>
        <taxon>Gunneridae</taxon>
        <taxon>Pentapetalae</taxon>
        <taxon>rosids</taxon>
        <taxon>fabids</taxon>
        <taxon>Fabales</taxon>
        <taxon>Fabaceae</taxon>
        <taxon>Papilionoideae</taxon>
        <taxon>50 kb inversion clade</taxon>
        <taxon>NPAAA clade</taxon>
        <taxon>indigoferoid/millettioid clade</taxon>
        <taxon>Phaseoleae</taxon>
        <taxon>Sphenostylis</taxon>
    </lineage>
</organism>
<dbReference type="Gramene" id="rna-AYBTSS11_LOCUS27969">
    <property type="protein sequence ID" value="CAJ1975843.1"/>
    <property type="gene ID" value="gene-AYBTSS11_LOCUS27969"/>
</dbReference>
<evidence type="ECO:0000313" key="2">
    <source>
        <dbReference type="Proteomes" id="UP001189624"/>
    </source>
</evidence>
<dbReference type="EMBL" id="OY731406">
    <property type="protein sequence ID" value="CAJ1975843.1"/>
    <property type="molecule type" value="Genomic_DNA"/>
</dbReference>
<proteinExistence type="predicted"/>
<dbReference type="AlphaFoldDB" id="A0AA86T7A1"/>
<gene>
    <name evidence="1" type="ORF">AYBTSS11_LOCUS27969</name>
</gene>
<dbReference type="Proteomes" id="UP001189624">
    <property type="component" value="Chromosome 9"/>
</dbReference>
<evidence type="ECO:0000313" key="1">
    <source>
        <dbReference type="EMBL" id="CAJ1975843.1"/>
    </source>
</evidence>
<reference evidence="1" key="1">
    <citation type="submission" date="2023-10" db="EMBL/GenBank/DDBJ databases">
        <authorList>
            <person name="Domelevo Entfellner J.-B."/>
        </authorList>
    </citation>
    <scope>NUCLEOTIDE SEQUENCE</scope>
</reference>
<keyword evidence="2" id="KW-1185">Reference proteome</keyword>
<protein>
    <submittedName>
        <fullName evidence="1">Uncharacterized protein</fullName>
    </submittedName>
</protein>